<dbReference type="PANTHER" id="PTHR45978">
    <property type="entry name" value="SPX DOMAIN-CONTAINING PROTEIN 3"/>
    <property type="match status" value="1"/>
</dbReference>
<feature type="compositionally biased region" description="Low complexity" evidence="1">
    <location>
        <begin position="297"/>
        <end position="307"/>
    </location>
</feature>
<evidence type="ECO:0000313" key="3">
    <source>
        <dbReference type="EMBL" id="CAD8302004.1"/>
    </source>
</evidence>
<feature type="compositionally biased region" description="Low complexity" evidence="1">
    <location>
        <begin position="233"/>
        <end position="244"/>
    </location>
</feature>
<feature type="compositionally biased region" description="Low complexity" evidence="1">
    <location>
        <begin position="276"/>
        <end position="289"/>
    </location>
</feature>
<dbReference type="InterPro" id="IPR031142">
    <property type="entry name" value="SPX_prot"/>
</dbReference>
<dbReference type="GO" id="GO:0016036">
    <property type="term" value="P:cellular response to phosphate starvation"/>
    <property type="evidence" value="ECO:0007669"/>
    <property type="project" value="InterPro"/>
</dbReference>
<feature type="domain" description="SPX" evidence="2">
    <location>
        <begin position="1"/>
        <end position="152"/>
    </location>
</feature>
<dbReference type="EMBL" id="HBEC01035185">
    <property type="protein sequence ID" value="CAD8302004.1"/>
    <property type="molecule type" value="Transcribed_RNA"/>
</dbReference>
<name>A0A7R9VPR7_9CHLO</name>
<proteinExistence type="predicted"/>
<dbReference type="AlphaFoldDB" id="A0A7R9VPR7"/>
<feature type="region of interest" description="Disordered" evidence="1">
    <location>
        <begin position="206"/>
        <end position="244"/>
    </location>
</feature>
<protein>
    <recommendedName>
        <fullName evidence="2">SPX domain-containing protein</fullName>
    </recommendedName>
</protein>
<accession>A0A7R9VPR7</accession>
<gene>
    <name evidence="3" type="ORF">CEUR00632_LOCUS16348</name>
</gene>
<dbReference type="PROSITE" id="PS51382">
    <property type="entry name" value="SPX"/>
    <property type="match status" value="1"/>
</dbReference>
<organism evidence="3">
    <name type="scientific">Chlamydomonas euryale</name>
    <dbReference type="NCBI Taxonomy" id="1486919"/>
    <lineage>
        <taxon>Eukaryota</taxon>
        <taxon>Viridiplantae</taxon>
        <taxon>Chlorophyta</taxon>
        <taxon>core chlorophytes</taxon>
        <taxon>Chlorophyceae</taxon>
        <taxon>CS clade</taxon>
        <taxon>Chlamydomonadales</taxon>
        <taxon>Chlamydomonadaceae</taxon>
        <taxon>Chlamydomonas</taxon>
    </lineage>
</organism>
<dbReference type="InterPro" id="IPR004331">
    <property type="entry name" value="SPX_dom"/>
</dbReference>
<sequence length="407" mass="42895">MKFCRMLAVAAHEAAIYTDILRFYKQMKKKLKAVPGKVANGLSPNPAEHATHEALIMEERFVDALLFETSLLDAQKEEHYRWAATSIAALEERVSGAVDITGMEALYSDLVNFHGEALLVMHWGILAHTAIVKLLKKHRKHLGAPISSPKLHVLLSPLSWSSNANAAAIEKAMALVVQLQAALAELQAEQQQRYIRAAFDADAEREHASAAPAFGDDDGEVVGPRRAPEWEGHGAAAAGAGAAAAAAQPGPAHAAGWSQVPDSLLVHFSRLSSAALSDDSGMSDDPSGSHAGGADGGDAMSEDGSSSPLTGHVRFARESVADSCQGSIVGARGQAVGSVSVFDRTSVEGSGHAASAQPHDAGDVLGAEGTLHTQRMVAKMQMALRTWEDLRTNARTPSTFASPQRAV</sequence>
<evidence type="ECO:0000256" key="1">
    <source>
        <dbReference type="SAM" id="MobiDB-lite"/>
    </source>
</evidence>
<evidence type="ECO:0000259" key="2">
    <source>
        <dbReference type="PROSITE" id="PS51382"/>
    </source>
</evidence>
<reference evidence="3" key="1">
    <citation type="submission" date="2021-01" db="EMBL/GenBank/DDBJ databases">
        <authorList>
            <person name="Corre E."/>
            <person name="Pelletier E."/>
            <person name="Niang G."/>
            <person name="Scheremetjew M."/>
            <person name="Finn R."/>
            <person name="Kale V."/>
            <person name="Holt S."/>
            <person name="Cochrane G."/>
            <person name="Meng A."/>
            <person name="Brown T."/>
            <person name="Cohen L."/>
        </authorList>
    </citation>
    <scope>NUCLEOTIDE SEQUENCE</scope>
    <source>
        <strain evidence="3">CCMP219</strain>
    </source>
</reference>
<feature type="region of interest" description="Disordered" evidence="1">
    <location>
        <begin position="276"/>
        <end position="310"/>
    </location>
</feature>
<dbReference type="PANTHER" id="PTHR45978:SF7">
    <property type="entry name" value="SPX DOMAIN-CONTAINING PROTEIN 4"/>
    <property type="match status" value="1"/>
</dbReference>